<organism evidence="1 2">
    <name type="scientific">Acer saccharum</name>
    <name type="common">Sugar maple</name>
    <dbReference type="NCBI Taxonomy" id="4024"/>
    <lineage>
        <taxon>Eukaryota</taxon>
        <taxon>Viridiplantae</taxon>
        <taxon>Streptophyta</taxon>
        <taxon>Embryophyta</taxon>
        <taxon>Tracheophyta</taxon>
        <taxon>Spermatophyta</taxon>
        <taxon>Magnoliopsida</taxon>
        <taxon>eudicotyledons</taxon>
        <taxon>Gunneridae</taxon>
        <taxon>Pentapetalae</taxon>
        <taxon>rosids</taxon>
        <taxon>malvids</taxon>
        <taxon>Sapindales</taxon>
        <taxon>Sapindaceae</taxon>
        <taxon>Hippocastanoideae</taxon>
        <taxon>Acereae</taxon>
        <taxon>Acer</taxon>
    </lineage>
</organism>
<dbReference type="EMBL" id="JAUESC010000382">
    <property type="protein sequence ID" value="KAK0587534.1"/>
    <property type="molecule type" value="Genomic_DNA"/>
</dbReference>
<gene>
    <name evidence="1" type="ORF">LWI29_024523</name>
</gene>
<name>A0AA39SET5_ACESA</name>
<dbReference type="Proteomes" id="UP001168877">
    <property type="component" value="Unassembled WGS sequence"/>
</dbReference>
<evidence type="ECO:0008006" key="3">
    <source>
        <dbReference type="Google" id="ProtNLM"/>
    </source>
</evidence>
<evidence type="ECO:0000313" key="1">
    <source>
        <dbReference type="EMBL" id="KAK0587534.1"/>
    </source>
</evidence>
<dbReference type="PANTHER" id="PTHR11439">
    <property type="entry name" value="GAG-POL-RELATED RETROTRANSPOSON"/>
    <property type="match status" value="1"/>
</dbReference>
<proteinExistence type="predicted"/>
<reference evidence="1" key="1">
    <citation type="journal article" date="2022" name="Plant J.">
        <title>Strategies of tolerance reflected in two North American maple genomes.</title>
        <authorList>
            <person name="McEvoy S.L."/>
            <person name="Sezen U.U."/>
            <person name="Trouern-Trend A."/>
            <person name="McMahon S.M."/>
            <person name="Schaberg P.G."/>
            <person name="Yang J."/>
            <person name="Wegrzyn J.L."/>
            <person name="Swenson N.G."/>
        </authorList>
    </citation>
    <scope>NUCLEOTIDE SEQUENCE</scope>
    <source>
        <strain evidence="1">NS2018</strain>
    </source>
</reference>
<dbReference type="AlphaFoldDB" id="A0AA39SET5"/>
<dbReference type="CDD" id="cd09272">
    <property type="entry name" value="RNase_HI_RT_Ty1"/>
    <property type="match status" value="1"/>
</dbReference>
<dbReference type="PANTHER" id="PTHR11439:SF483">
    <property type="entry name" value="PEPTIDE SYNTHASE GLIP-LIKE, PUTATIVE (AFU_ORTHOLOGUE AFUA_3G12920)-RELATED"/>
    <property type="match status" value="1"/>
</dbReference>
<reference evidence="1" key="2">
    <citation type="submission" date="2023-06" db="EMBL/GenBank/DDBJ databases">
        <authorList>
            <person name="Swenson N.G."/>
            <person name="Wegrzyn J.L."/>
            <person name="Mcevoy S.L."/>
        </authorList>
    </citation>
    <scope>NUCLEOTIDE SEQUENCE</scope>
    <source>
        <strain evidence="1">NS2018</strain>
        <tissue evidence="1">Leaf</tissue>
    </source>
</reference>
<protein>
    <recommendedName>
        <fullName evidence="3">Retrovirus-related Pol polyprotein from transposon RE2</fullName>
    </recommendedName>
</protein>
<keyword evidence="2" id="KW-1185">Reference proteome</keyword>
<sequence>MSQFKAPSSPLHTASHQPTVPTIITVTEPPSPSPLDVVNALGLAGTPPPLVIAAPDSVPPSTDVDSATKAGNKDDFSFTSAYIVYLRKNHISWSSKKQNTIACSSTEAEYRYVAAIAAELNWVCFLLTDLGLTLSTAPVIYCDNVGATQLSSNQISHSRMKHVAIDFHFIRDQVQSGSLRVAHVSSKDQLADALTKPLSCPLFQSLKDKIGLSCRGLS</sequence>
<comment type="caution">
    <text evidence="1">The sequence shown here is derived from an EMBL/GenBank/DDBJ whole genome shotgun (WGS) entry which is preliminary data.</text>
</comment>
<accession>A0AA39SET5</accession>
<evidence type="ECO:0000313" key="2">
    <source>
        <dbReference type="Proteomes" id="UP001168877"/>
    </source>
</evidence>